<sequence length="152" mass="15885">MSKIIVKNIAHDGYRRAGLSFKKGDNEFTDTQISEAQMAHIKKDPRLSVSVEAVASQTDNPQGTVDAVVVGADVKMVDGVIAGVADADGKVTELKFMKVDLLKALAKDLGITGTATMTKAQLSEAILAVPVQAPADTDARAETDNDTGTGAE</sequence>
<feature type="domain" description="Rho termination factor-like N-terminal" evidence="1">
    <location>
        <begin position="93"/>
        <end position="135"/>
    </location>
</feature>
<reference evidence="2 3" key="1">
    <citation type="submission" date="2021-04" db="EMBL/GenBank/DDBJ databases">
        <title>Novel species identification of genus Shewanella.</title>
        <authorList>
            <person name="Liu G."/>
        </authorList>
    </citation>
    <scope>NUCLEOTIDE SEQUENCE [LARGE SCALE GENOMIC DNA]</scope>
    <source>
        <strain evidence="2 3">FJAT-54481</strain>
    </source>
</reference>
<dbReference type="Pfam" id="PF17891">
    <property type="entry name" value="FluMu_N"/>
    <property type="match status" value="1"/>
</dbReference>
<proteinExistence type="predicted"/>
<protein>
    <submittedName>
        <fullName evidence="2">Rho termination factor N-terminal domain-containing protein</fullName>
    </submittedName>
</protein>
<dbReference type="SUPFAM" id="SSF160059">
    <property type="entry name" value="PriA/YqbF domain"/>
    <property type="match status" value="1"/>
</dbReference>
<dbReference type="Gene3D" id="3.40.5.80">
    <property type="match status" value="1"/>
</dbReference>
<name>A0ABX7YUT0_9GAMM</name>
<organism evidence="2 3">
    <name type="scientific">Shewanella yunxiaonensis</name>
    <dbReference type="NCBI Taxonomy" id="2829809"/>
    <lineage>
        <taxon>Bacteria</taxon>
        <taxon>Pseudomonadati</taxon>
        <taxon>Pseudomonadota</taxon>
        <taxon>Gammaproteobacteria</taxon>
        <taxon>Alteromonadales</taxon>
        <taxon>Shewanellaceae</taxon>
        <taxon>Shewanella</taxon>
    </lineage>
</organism>
<evidence type="ECO:0000313" key="2">
    <source>
        <dbReference type="EMBL" id="QUN06434.1"/>
    </source>
</evidence>
<dbReference type="InterPro" id="IPR011112">
    <property type="entry name" value="Rho-like_N"/>
</dbReference>
<dbReference type="InterPro" id="IPR041227">
    <property type="entry name" value="FluMu_N"/>
</dbReference>
<evidence type="ECO:0000313" key="3">
    <source>
        <dbReference type="Proteomes" id="UP000679575"/>
    </source>
</evidence>
<evidence type="ECO:0000259" key="1">
    <source>
        <dbReference type="SMART" id="SM00959"/>
    </source>
</evidence>
<accession>A0ABX7YUT0</accession>
<keyword evidence="3" id="KW-1185">Reference proteome</keyword>
<dbReference type="EMBL" id="CP073587">
    <property type="protein sequence ID" value="QUN06434.1"/>
    <property type="molecule type" value="Genomic_DNA"/>
</dbReference>
<gene>
    <name evidence="2" type="ORF">KDN34_02930</name>
</gene>
<dbReference type="SMART" id="SM00959">
    <property type="entry name" value="Rho_N"/>
    <property type="match status" value="1"/>
</dbReference>
<dbReference type="Proteomes" id="UP000679575">
    <property type="component" value="Chromosome"/>
</dbReference>
<dbReference type="Pfam" id="PF07498">
    <property type="entry name" value="Rho_N"/>
    <property type="match status" value="1"/>
</dbReference>
<dbReference type="RefSeq" id="WP_212595448.1">
    <property type="nucleotide sequence ID" value="NZ_CP073587.1"/>
</dbReference>